<evidence type="ECO:0000313" key="2">
    <source>
        <dbReference type="EMBL" id="KAF7339522.1"/>
    </source>
</evidence>
<proteinExistence type="predicted"/>
<accession>A0A8H7CKP6</accession>
<dbReference type="GO" id="GO:0009086">
    <property type="term" value="P:methionine biosynthetic process"/>
    <property type="evidence" value="ECO:0007669"/>
    <property type="project" value="InterPro"/>
</dbReference>
<organism evidence="2 3">
    <name type="scientific">Mycena sanguinolenta</name>
    <dbReference type="NCBI Taxonomy" id="230812"/>
    <lineage>
        <taxon>Eukaryota</taxon>
        <taxon>Fungi</taxon>
        <taxon>Dikarya</taxon>
        <taxon>Basidiomycota</taxon>
        <taxon>Agaricomycotina</taxon>
        <taxon>Agaricomycetes</taxon>
        <taxon>Agaricomycetidae</taxon>
        <taxon>Agaricales</taxon>
        <taxon>Marasmiineae</taxon>
        <taxon>Mycenaceae</taxon>
        <taxon>Mycena</taxon>
    </lineage>
</organism>
<reference evidence="2" key="1">
    <citation type="submission" date="2020-05" db="EMBL/GenBank/DDBJ databases">
        <title>Mycena genomes resolve the evolution of fungal bioluminescence.</title>
        <authorList>
            <person name="Tsai I.J."/>
        </authorList>
    </citation>
    <scope>NUCLEOTIDE SEQUENCE</scope>
    <source>
        <strain evidence="2">160909Yilan</strain>
    </source>
</reference>
<gene>
    <name evidence="2" type="ORF">MSAN_02166600</name>
</gene>
<dbReference type="InterPro" id="IPR002629">
    <property type="entry name" value="Met_Synth_C/arc"/>
</dbReference>
<comment type="caution">
    <text evidence="2">The sequence shown here is derived from an EMBL/GenBank/DDBJ whole genome shotgun (WGS) entry which is preliminary data.</text>
</comment>
<feature type="domain" description="Cobalamin-independent methionine synthase MetE C-terminal/archaeal" evidence="1">
    <location>
        <begin position="175"/>
        <end position="380"/>
    </location>
</feature>
<dbReference type="InterPro" id="IPR038071">
    <property type="entry name" value="UROD/MetE-like_sf"/>
</dbReference>
<evidence type="ECO:0000313" key="3">
    <source>
        <dbReference type="Proteomes" id="UP000623467"/>
    </source>
</evidence>
<dbReference type="SUPFAM" id="SSF51726">
    <property type="entry name" value="UROD/MetE-like"/>
    <property type="match status" value="1"/>
</dbReference>
<name>A0A8H7CKP6_9AGAR</name>
<sequence length="411" mass="46365">MSTLKLNPPFRVEHIGSFVRPKELYDLRELLEQGKCTREDLIPAEDAAVKHVVKLQRDLGLGSITDGDMRVFEGVFDKLGGMTYLPHRPMTEFKPYIPHVKILSAMGMTESPTWYCSGKIKRIVPFYVDHFKALKAVVPPEDVSRIKINMCPPTWIHQRHGSDLTYDPAVYKSDDEYFNDLGIAYRAEIKELYELGCRNIQLDDPTFCYFCNEDMISGMEAAGVDHEALLDTYIRATNLCTADRPADLHIGLHMCRGNFRGGIHFSEGGYHRIAVKLFNSVDVDTFYLEYDNERSGDFSPLKHLPPNKAAVLGIVTTKSPKLEDAQALKARIHEAADVVAAGNPPRSKEAALNQLVFPVDFLVVLIIFCDFRLCISPQCGFASVWQGNPVTEEDQKAKLQLLLQVAKEVWQ</sequence>
<dbReference type="GO" id="GO:0003871">
    <property type="term" value="F:5-methyltetrahydropteroyltriglutamate-homocysteine S-methyltransferase activity"/>
    <property type="evidence" value="ECO:0007669"/>
    <property type="project" value="InterPro"/>
</dbReference>
<dbReference type="Gene3D" id="3.20.20.210">
    <property type="match status" value="1"/>
</dbReference>
<dbReference type="EMBL" id="JACAZH010000031">
    <property type="protein sequence ID" value="KAF7339522.1"/>
    <property type="molecule type" value="Genomic_DNA"/>
</dbReference>
<dbReference type="CDD" id="cd03311">
    <property type="entry name" value="CIMS_C_terminal_like"/>
    <property type="match status" value="1"/>
</dbReference>
<dbReference type="AlphaFoldDB" id="A0A8H7CKP6"/>
<dbReference type="OrthoDB" id="7772923at2759"/>
<dbReference type="GO" id="GO:0008270">
    <property type="term" value="F:zinc ion binding"/>
    <property type="evidence" value="ECO:0007669"/>
    <property type="project" value="InterPro"/>
</dbReference>
<protein>
    <recommendedName>
        <fullName evidence="1">Cobalamin-independent methionine synthase MetE C-terminal/archaeal domain-containing protein</fullName>
    </recommendedName>
</protein>
<dbReference type="Proteomes" id="UP000623467">
    <property type="component" value="Unassembled WGS sequence"/>
</dbReference>
<keyword evidence="3" id="KW-1185">Reference proteome</keyword>
<evidence type="ECO:0000259" key="1">
    <source>
        <dbReference type="Pfam" id="PF01717"/>
    </source>
</evidence>
<dbReference type="PANTHER" id="PTHR43844:SF2">
    <property type="entry name" value="SYNTHASE, VITAMIN-B12 INDEPENDENT, PUTATIVE (AFU_ORTHOLOGUE AFUA_3G12060)-RELATED"/>
    <property type="match status" value="1"/>
</dbReference>
<dbReference type="PANTHER" id="PTHR43844">
    <property type="entry name" value="METHIONINE SYNTHASE"/>
    <property type="match status" value="1"/>
</dbReference>
<dbReference type="Pfam" id="PF01717">
    <property type="entry name" value="Meth_synt_2"/>
    <property type="match status" value="1"/>
</dbReference>